<name>A0A9N8F2E3_9STRA</name>
<evidence type="ECO:0000313" key="4">
    <source>
        <dbReference type="Proteomes" id="UP001153069"/>
    </source>
</evidence>
<evidence type="ECO:0000256" key="2">
    <source>
        <dbReference type="SAM" id="MobiDB-lite"/>
    </source>
</evidence>
<dbReference type="AlphaFoldDB" id="A0A9N8F2E3"/>
<sequence length="162" mass="18637">MGQLQASSLPSLVISPRTPLDRSLFYIEEECKKICSAVGGQQSTLDNQTALLHHIRIRLDQQQQVPISHRIGRQAMNHKAEINFFVNQLLQLQSQLLREVQIHNQQMRQLQEQQTKQLENQTKLLENMCKSNSQLAANKMVPPSPFVADSKKRKRTENDLDL</sequence>
<proteinExistence type="predicted"/>
<organism evidence="3 4">
    <name type="scientific">Seminavis robusta</name>
    <dbReference type="NCBI Taxonomy" id="568900"/>
    <lineage>
        <taxon>Eukaryota</taxon>
        <taxon>Sar</taxon>
        <taxon>Stramenopiles</taxon>
        <taxon>Ochrophyta</taxon>
        <taxon>Bacillariophyta</taxon>
        <taxon>Bacillariophyceae</taxon>
        <taxon>Bacillariophycidae</taxon>
        <taxon>Naviculales</taxon>
        <taxon>Naviculaceae</taxon>
        <taxon>Seminavis</taxon>
    </lineage>
</organism>
<gene>
    <name evidence="3" type="ORF">SEMRO_2412_G326720.1</name>
</gene>
<protein>
    <submittedName>
        <fullName evidence="3">Uncharacterized protein</fullName>
    </submittedName>
</protein>
<evidence type="ECO:0000256" key="1">
    <source>
        <dbReference type="SAM" id="Coils"/>
    </source>
</evidence>
<feature type="region of interest" description="Disordered" evidence="2">
    <location>
        <begin position="137"/>
        <end position="162"/>
    </location>
</feature>
<keyword evidence="1" id="KW-0175">Coiled coil</keyword>
<dbReference type="EMBL" id="CAICTM010002410">
    <property type="protein sequence ID" value="CAB9529145.1"/>
    <property type="molecule type" value="Genomic_DNA"/>
</dbReference>
<dbReference type="Proteomes" id="UP001153069">
    <property type="component" value="Unassembled WGS sequence"/>
</dbReference>
<reference evidence="3" key="1">
    <citation type="submission" date="2020-06" db="EMBL/GenBank/DDBJ databases">
        <authorList>
            <consortium name="Plant Systems Biology data submission"/>
        </authorList>
    </citation>
    <scope>NUCLEOTIDE SEQUENCE</scope>
    <source>
        <strain evidence="3">D6</strain>
    </source>
</reference>
<accession>A0A9N8F2E3</accession>
<comment type="caution">
    <text evidence="3">The sequence shown here is derived from an EMBL/GenBank/DDBJ whole genome shotgun (WGS) entry which is preliminary data.</text>
</comment>
<evidence type="ECO:0000313" key="3">
    <source>
        <dbReference type="EMBL" id="CAB9529145.1"/>
    </source>
</evidence>
<feature type="coiled-coil region" evidence="1">
    <location>
        <begin position="93"/>
        <end position="128"/>
    </location>
</feature>
<keyword evidence="4" id="KW-1185">Reference proteome</keyword>